<feature type="domain" description="NADH:ubiquinone oxidoreductase 30kDa subunit" evidence="3">
    <location>
        <begin position="31"/>
        <end position="149"/>
    </location>
</feature>
<dbReference type="SUPFAM" id="SSF143243">
    <property type="entry name" value="Nqo5-like"/>
    <property type="match status" value="1"/>
</dbReference>
<dbReference type="RefSeq" id="WP_205122582.1">
    <property type="nucleotide sequence ID" value="NZ_JAFBCM010000001.1"/>
</dbReference>
<name>A0ABV7Y6H1_9ACTN</name>
<comment type="similarity">
    <text evidence="1">Belongs to the complex I 30 kDa subunit family.</text>
</comment>
<accession>A0ABV7Y6H1</accession>
<feature type="region of interest" description="Disordered" evidence="2">
    <location>
        <begin position="156"/>
        <end position="285"/>
    </location>
</feature>
<dbReference type="InterPro" id="IPR037232">
    <property type="entry name" value="NADH_quin_OxRdtase_su_C/D-like"/>
</dbReference>
<comment type="caution">
    <text evidence="4">The sequence shown here is derived from an EMBL/GenBank/DDBJ whole genome shotgun (WGS) entry which is preliminary data.</text>
</comment>
<dbReference type="EMBL" id="JBHRZH010000005">
    <property type="protein sequence ID" value="MFC3760369.1"/>
    <property type="molecule type" value="Genomic_DNA"/>
</dbReference>
<dbReference type="Proteomes" id="UP001595699">
    <property type="component" value="Unassembled WGS sequence"/>
</dbReference>
<evidence type="ECO:0000313" key="4">
    <source>
        <dbReference type="EMBL" id="MFC3760369.1"/>
    </source>
</evidence>
<gene>
    <name evidence="4" type="ORF">ACFOUW_05935</name>
</gene>
<evidence type="ECO:0000259" key="3">
    <source>
        <dbReference type="Pfam" id="PF00329"/>
    </source>
</evidence>
<feature type="compositionally biased region" description="Basic and acidic residues" evidence="2">
    <location>
        <begin position="159"/>
        <end position="168"/>
    </location>
</feature>
<reference evidence="5" key="1">
    <citation type="journal article" date="2019" name="Int. J. Syst. Evol. Microbiol.">
        <title>The Global Catalogue of Microorganisms (GCM) 10K type strain sequencing project: providing services to taxonomists for standard genome sequencing and annotation.</title>
        <authorList>
            <consortium name="The Broad Institute Genomics Platform"/>
            <consortium name="The Broad Institute Genome Sequencing Center for Infectious Disease"/>
            <person name="Wu L."/>
            <person name="Ma J."/>
        </authorList>
    </citation>
    <scope>NUCLEOTIDE SEQUENCE [LARGE SCALE GENOMIC DNA]</scope>
    <source>
        <strain evidence="5">CGMCC 4.7241</strain>
    </source>
</reference>
<evidence type="ECO:0000256" key="2">
    <source>
        <dbReference type="SAM" id="MobiDB-lite"/>
    </source>
</evidence>
<dbReference type="Pfam" id="PF00329">
    <property type="entry name" value="Complex1_30kDa"/>
    <property type="match status" value="1"/>
</dbReference>
<protein>
    <submittedName>
        <fullName evidence="4">NADH-quinone oxidoreductase subunit C</fullName>
    </submittedName>
</protein>
<dbReference type="InterPro" id="IPR001268">
    <property type="entry name" value="NADH_UbQ_OxRdtase_30kDa_su"/>
</dbReference>
<evidence type="ECO:0000256" key="1">
    <source>
        <dbReference type="ARBA" id="ARBA00007569"/>
    </source>
</evidence>
<proteinExistence type="inferred from homology"/>
<dbReference type="PANTHER" id="PTHR10884">
    <property type="entry name" value="NADH DEHYDROGENASE UBIQUINONE IRON-SULFUR PROTEIN 3"/>
    <property type="match status" value="1"/>
</dbReference>
<evidence type="ECO:0000313" key="5">
    <source>
        <dbReference type="Proteomes" id="UP001595699"/>
    </source>
</evidence>
<organism evidence="4 5">
    <name type="scientific">Tenggerimyces flavus</name>
    <dbReference type="NCBI Taxonomy" id="1708749"/>
    <lineage>
        <taxon>Bacteria</taxon>
        <taxon>Bacillati</taxon>
        <taxon>Actinomycetota</taxon>
        <taxon>Actinomycetes</taxon>
        <taxon>Propionibacteriales</taxon>
        <taxon>Nocardioidaceae</taxon>
        <taxon>Tenggerimyces</taxon>
    </lineage>
</organism>
<keyword evidence="5" id="KW-1185">Reference proteome</keyword>
<dbReference type="Gene3D" id="3.30.460.80">
    <property type="entry name" value="NADH:ubiquinone oxidoreductase, 30kDa subunit"/>
    <property type="match status" value="1"/>
</dbReference>
<sequence>MSWRESVKVALTAALDIEVTYDEGFGPPTFDVPSERWIDALSALRAHGFSFFDFLTAVDELDAFTVACHLAALRGPGSVEHLVVRTRVPKAAASLPTAVGVFAGASWHERETHEMFGIDFPGHPGLAPLLLPDEFEGHPLRKDFVLAARVAKAWPGAKEPGESDHDTGRSPSRRRVAPPGVPGPDAWGPREPGSPTPDPSAATAPARPARRERRERPARAVTAATEHATGRPGTEPAAPADPTTIQDAAAQRAAGEVAEENQPGDGDSEAQPTSPPRRPEGDADA</sequence>
<dbReference type="PANTHER" id="PTHR10884:SF14">
    <property type="entry name" value="NADH DEHYDROGENASE [UBIQUINONE] IRON-SULFUR PROTEIN 3, MITOCHONDRIAL"/>
    <property type="match status" value="1"/>
</dbReference>